<reference evidence="8 9" key="1">
    <citation type="submission" date="2017-10" db="EMBL/GenBank/DDBJ databases">
        <title>Complete genome sequence of Paracoccus yeei TT13 isolated from human skin.</title>
        <authorList>
            <person name="Lee K."/>
            <person name="Lim J.Y."/>
            <person name="Hwang I."/>
        </authorList>
    </citation>
    <scope>NUCLEOTIDE SEQUENCE [LARGE SCALE GENOMIC DNA]</scope>
    <source>
        <strain evidence="8 9">TT13</strain>
    </source>
</reference>
<evidence type="ECO:0000313" key="9">
    <source>
        <dbReference type="Proteomes" id="UP000229314"/>
    </source>
</evidence>
<evidence type="ECO:0000256" key="3">
    <source>
        <dbReference type="ARBA" id="ARBA00022603"/>
    </source>
</evidence>
<comment type="catalytic activity">
    <reaction evidence="5">
        <text>a 2'-deoxyadenosine in DNA + S-adenosyl-L-methionine = an N(6)-methyl-2'-deoxyadenosine in DNA + S-adenosyl-L-homocysteine + H(+)</text>
        <dbReference type="Rhea" id="RHEA:15197"/>
        <dbReference type="Rhea" id="RHEA-COMP:12418"/>
        <dbReference type="Rhea" id="RHEA-COMP:12419"/>
        <dbReference type="ChEBI" id="CHEBI:15378"/>
        <dbReference type="ChEBI" id="CHEBI:57856"/>
        <dbReference type="ChEBI" id="CHEBI:59789"/>
        <dbReference type="ChEBI" id="CHEBI:90615"/>
        <dbReference type="ChEBI" id="CHEBI:90616"/>
        <dbReference type="EC" id="2.1.1.72"/>
    </reaction>
</comment>
<dbReference type="InterPro" id="IPR029063">
    <property type="entry name" value="SAM-dependent_MTases_sf"/>
</dbReference>
<sequence length="513" mass="58101">MPILNWLTRDEDIRTAQHVPYRLLEEVPDLSAGDGGAGNMLIQGDNLEALKALLPFYAGRVKCIYIDPPYNTRSAFEHYDDNLEHTQWLAMMWPRLELLRDLLAEDGSIWVSIDDNEGHYLKVIMDEVFGRSNFIDTVIWRKNYSPKSSARHFSSDHDYILVYARNSEAFKPNLMPRTEKQDKAYKNPDNDPRGPWKTSDLSARNFYSLGKYAITSPSGREIKGPPGGNYWRVSEENFWQLDADNRIWWGKNGDAIPQIKRFLSEVKQGVTPQTIWSYEEVGHTQEAKKEILKLFEEDVFLTPKPERLMQRVMQVATNSKDLVLDSFLGSGTTAAVAHKMGRRYIAIELGEHAVTHCAPRLQKVIEGEPGGISEAVGWQGGGGFRFYRLGPPVFDEEGHIRQDIRFPVLAAHVWFSETDRPWDGSGDSPLLGIHDGRAHALLYNGILGDKRPGGGNVLTRATLALIREDIAKLAPDFDGPMTVYGEQSRLTPATLDRERITFKQTPYDVKARA</sequence>
<protein>
    <recommendedName>
        <fullName evidence="2">site-specific DNA-methyltransferase (adenine-specific)</fullName>
        <ecNumber evidence="2">2.1.1.72</ecNumber>
    </recommendedName>
</protein>
<proteinExistence type="inferred from homology"/>
<evidence type="ECO:0000256" key="6">
    <source>
        <dbReference type="SAM" id="MobiDB-lite"/>
    </source>
</evidence>
<dbReference type="Pfam" id="PF01555">
    <property type="entry name" value="N6_N4_Mtase"/>
    <property type="match status" value="1"/>
</dbReference>
<comment type="similarity">
    <text evidence="1">Belongs to the N(4)/N(6)-methyltransferase family.</text>
</comment>
<evidence type="ECO:0000256" key="2">
    <source>
        <dbReference type="ARBA" id="ARBA00011900"/>
    </source>
</evidence>
<dbReference type="PRINTS" id="PR00508">
    <property type="entry name" value="S21N4MTFRASE"/>
</dbReference>
<feature type="domain" description="DNA methylase N-4/N-6" evidence="7">
    <location>
        <begin position="61"/>
        <end position="355"/>
    </location>
</feature>
<dbReference type="InterPro" id="IPR002052">
    <property type="entry name" value="DNA_methylase_N6_adenine_CS"/>
</dbReference>
<evidence type="ECO:0000313" key="8">
    <source>
        <dbReference type="EMBL" id="ATQ56771.1"/>
    </source>
</evidence>
<evidence type="ECO:0000256" key="5">
    <source>
        <dbReference type="ARBA" id="ARBA00047942"/>
    </source>
</evidence>
<dbReference type="GO" id="GO:0003677">
    <property type="term" value="F:DNA binding"/>
    <property type="evidence" value="ECO:0007669"/>
    <property type="project" value="InterPro"/>
</dbReference>
<evidence type="ECO:0000256" key="1">
    <source>
        <dbReference type="ARBA" id="ARBA00006594"/>
    </source>
</evidence>
<keyword evidence="3 8" id="KW-0489">Methyltransferase</keyword>
<dbReference type="Gene3D" id="3.40.50.150">
    <property type="entry name" value="Vaccinia Virus protein VP39"/>
    <property type="match status" value="1"/>
</dbReference>
<dbReference type="GeneID" id="78898730"/>
<feature type="compositionally biased region" description="Basic and acidic residues" evidence="6">
    <location>
        <begin position="177"/>
        <end position="194"/>
    </location>
</feature>
<dbReference type="RefSeq" id="WP_099649510.1">
    <property type="nucleotide sequence ID" value="NZ_CP024422.1"/>
</dbReference>
<dbReference type="EC" id="2.1.1.72" evidence="2"/>
<evidence type="ECO:0000256" key="4">
    <source>
        <dbReference type="ARBA" id="ARBA00022679"/>
    </source>
</evidence>
<dbReference type="REBASE" id="223177">
    <property type="entry name" value="M.PyeTT13ORF13850P"/>
</dbReference>
<gene>
    <name evidence="8" type="ORF">PYTT13_13850</name>
</gene>
<dbReference type="InterPro" id="IPR002941">
    <property type="entry name" value="DNA_methylase_N4/N6"/>
</dbReference>
<name>A0A2D2C2P5_9RHOB</name>
<dbReference type="SUPFAM" id="SSF53335">
    <property type="entry name" value="S-adenosyl-L-methionine-dependent methyltransferases"/>
    <property type="match status" value="1"/>
</dbReference>
<accession>A0A2D2C2P5</accession>
<dbReference type="EMBL" id="CP024422">
    <property type="protein sequence ID" value="ATQ56771.1"/>
    <property type="molecule type" value="Genomic_DNA"/>
</dbReference>
<dbReference type="AlphaFoldDB" id="A0A2D2C2P5"/>
<organism evidence="8 9">
    <name type="scientific">Paracoccus yeei</name>
    <dbReference type="NCBI Taxonomy" id="147645"/>
    <lineage>
        <taxon>Bacteria</taxon>
        <taxon>Pseudomonadati</taxon>
        <taxon>Pseudomonadota</taxon>
        <taxon>Alphaproteobacteria</taxon>
        <taxon>Rhodobacterales</taxon>
        <taxon>Paracoccaceae</taxon>
        <taxon>Paracoccus</taxon>
    </lineage>
</organism>
<dbReference type="GO" id="GO:0032259">
    <property type="term" value="P:methylation"/>
    <property type="evidence" value="ECO:0007669"/>
    <property type="project" value="UniProtKB-KW"/>
</dbReference>
<dbReference type="GO" id="GO:0009007">
    <property type="term" value="F:site-specific DNA-methyltransferase (adenine-specific) activity"/>
    <property type="evidence" value="ECO:0007669"/>
    <property type="project" value="UniProtKB-EC"/>
</dbReference>
<dbReference type="Proteomes" id="UP000229314">
    <property type="component" value="Chromosome"/>
</dbReference>
<dbReference type="GO" id="GO:0008170">
    <property type="term" value="F:N-methyltransferase activity"/>
    <property type="evidence" value="ECO:0007669"/>
    <property type="project" value="InterPro"/>
</dbReference>
<dbReference type="PROSITE" id="PS00092">
    <property type="entry name" value="N6_MTASE"/>
    <property type="match status" value="1"/>
</dbReference>
<dbReference type="InterPro" id="IPR001091">
    <property type="entry name" value="RM_Methyltransferase"/>
</dbReference>
<keyword evidence="4 8" id="KW-0808">Transferase</keyword>
<feature type="region of interest" description="Disordered" evidence="6">
    <location>
        <begin position="176"/>
        <end position="199"/>
    </location>
</feature>
<evidence type="ECO:0000259" key="7">
    <source>
        <dbReference type="Pfam" id="PF01555"/>
    </source>
</evidence>